<dbReference type="SMART" id="SM00530">
    <property type="entry name" value="HTH_XRE"/>
    <property type="match status" value="1"/>
</dbReference>
<sequence length="164" mass="18716">MGIGLISELIRKLMTAKSLTQNDLVEITGSSLSRVKAITSGRVAKLKFEETQALVKKLHVRGDWLATGEEPMFQSDKEIEFHRRLDQVKESTNAADQLDLDKKQQGRIQTILFALDQDDHRLLDEQLGQILTDDEEQLLEQYRSCSQEEQAAVKMMLAAFRKNQ</sequence>
<dbReference type="InterPro" id="IPR010982">
    <property type="entry name" value="Lambda_DNA-bd_dom_sf"/>
</dbReference>
<dbReference type="PATRIC" id="fig|754477.3.peg.809"/>
<dbReference type="Gene3D" id="1.10.260.40">
    <property type="entry name" value="lambda repressor-like DNA-binding domains"/>
    <property type="match status" value="1"/>
</dbReference>
<dbReference type="EMBL" id="CP003380">
    <property type="protein sequence ID" value="AFJ01989.1"/>
    <property type="molecule type" value="Genomic_DNA"/>
</dbReference>
<dbReference type="PROSITE" id="PS50943">
    <property type="entry name" value="HTH_CROC1"/>
    <property type="match status" value="1"/>
</dbReference>
<gene>
    <name evidence="2" type="ordered locus">Q7C_820</name>
</gene>
<organism evidence="2 3">
    <name type="scientific">Methylophaga frappieri (strain ATCC BAA-2434 / DSM 25690 / JAM7)</name>
    <dbReference type="NCBI Taxonomy" id="754477"/>
    <lineage>
        <taxon>Bacteria</taxon>
        <taxon>Pseudomonadati</taxon>
        <taxon>Pseudomonadota</taxon>
        <taxon>Gammaproteobacteria</taxon>
        <taxon>Thiotrichales</taxon>
        <taxon>Piscirickettsiaceae</taxon>
        <taxon>Methylophaga</taxon>
    </lineage>
</organism>
<dbReference type="Proteomes" id="UP000009145">
    <property type="component" value="Chromosome"/>
</dbReference>
<accession>I1YGE6</accession>
<dbReference type="KEGG" id="mec:Q7C_820"/>
<evidence type="ECO:0000313" key="2">
    <source>
        <dbReference type="EMBL" id="AFJ01989.1"/>
    </source>
</evidence>
<name>I1YGE6_METFJ</name>
<keyword evidence="3" id="KW-1185">Reference proteome</keyword>
<dbReference type="CDD" id="cd00093">
    <property type="entry name" value="HTH_XRE"/>
    <property type="match status" value="1"/>
</dbReference>
<dbReference type="HOGENOM" id="CLU_1617098_0_0_6"/>
<proteinExistence type="predicted"/>
<dbReference type="STRING" id="754477.Q7C_820"/>
<evidence type="ECO:0000259" key="1">
    <source>
        <dbReference type="PROSITE" id="PS50943"/>
    </source>
</evidence>
<dbReference type="SUPFAM" id="SSF47413">
    <property type="entry name" value="lambda repressor-like DNA-binding domains"/>
    <property type="match status" value="1"/>
</dbReference>
<protein>
    <recommendedName>
        <fullName evidence="1">HTH cro/C1-type domain-containing protein</fullName>
    </recommendedName>
</protein>
<evidence type="ECO:0000313" key="3">
    <source>
        <dbReference type="Proteomes" id="UP000009145"/>
    </source>
</evidence>
<dbReference type="InterPro" id="IPR001387">
    <property type="entry name" value="Cro/C1-type_HTH"/>
</dbReference>
<reference evidence="2 3" key="1">
    <citation type="journal article" date="2012" name="J. Bacteriol.">
        <title>Complete genome sequences of Methylophaga sp. strain JAM1 and Methylophaga sp. strain JAM7.</title>
        <authorList>
            <person name="Villeneuve C."/>
            <person name="Martineau C."/>
            <person name="Mauffrey F."/>
            <person name="Villemur R."/>
        </authorList>
    </citation>
    <scope>NUCLEOTIDE SEQUENCE [LARGE SCALE GENOMIC DNA]</scope>
    <source>
        <strain evidence="2 3">JAM7</strain>
    </source>
</reference>
<dbReference type="GO" id="GO:0003677">
    <property type="term" value="F:DNA binding"/>
    <property type="evidence" value="ECO:0007669"/>
    <property type="project" value="InterPro"/>
</dbReference>
<dbReference type="AlphaFoldDB" id="I1YGE6"/>
<feature type="domain" description="HTH cro/C1-type" evidence="1">
    <location>
        <begin position="10"/>
        <end position="65"/>
    </location>
</feature>
<dbReference type="eggNOG" id="ENOG5034759">
    <property type="taxonomic scope" value="Bacteria"/>
</dbReference>